<keyword evidence="2" id="KW-1185">Reference proteome</keyword>
<accession>A0A1G7JLM3</accession>
<evidence type="ECO:0000313" key="1">
    <source>
        <dbReference type="EMBL" id="SDF25842.1"/>
    </source>
</evidence>
<organism evidence="1 2">
    <name type="scientific">Pseudonocardia oroxyli</name>
    <dbReference type="NCBI Taxonomy" id="366584"/>
    <lineage>
        <taxon>Bacteria</taxon>
        <taxon>Bacillati</taxon>
        <taxon>Actinomycetota</taxon>
        <taxon>Actinomycetes</taxon>
        <taxon>Pseudonocardiales</taxon>
        <taxon>Pseudonocardiaceae</taxon>
        <taxon>Pseudonocardia</taxon>
    </lineage>
</organism>
<reference evidence="1 2" key="1">
    <citation type="submission" date="2016-10" db="EMBL/GenBank/DDBJ databases">
        <authorList>
            <person name="de Groot N.N."/>
        </authorList>
    </citation>
    <scope>NUCLEOTIDE SEQUENCE [LARGE SCALE GENOMIC DNA]</scope>
    <source>
        <strain evidence="1 2">CGMCC 4.3143</strain>
    </source>
</reference>
<name>A0A1G7JLM3_PSEOR</name>
<sequence length="85" mass="8404">MLNNKGENMIRTTATVLGGLALTVLGGGVASAAPVIAEPPTAPAGSPVAGDPVWVTDHLPVPIDDPTFGLFDVLAPVYGALGGVN</sequence>
<dbReference type="STRING" id="366584.SAMN05216377_10491"/>
<dbReference type="Proteomes" id="UP000198967">
    <property type="component" value="Unassembled WGS sequence"/>
</dbReference>
<dbReference type="EMBL" id="FNBE01000004">
    <property type="protein sequence ID" value="SDF25842.1"/>
    <property type="molecule type" value="Genomic_DNA"/>
</dbReference>
<dbReference type="AlphaFoldDB" id="A0A1G7JLM3"/>
<protein>
    <submittedName>
        <fullName evidence="1">Uncharacterized protein</fullName>
    </submittedName>
</protein>
<evidence type="ECO:0000313" key="2">
    <source>
        <dbReference type="Proteomes" id="UP000198967"/>
    </source>
</evidence>
<gene>
    <name evidence="1" type="ORF">SAMN05216377_10491</name>
</gene>
<proteinExistence type="predicted"/>